<dbReference type="AlphaFoldDB" id="A6T9P5"/>
<dbReference type="Proteomes" id="UP000000265">
    <property type="component" value="Chromosome"/>
</dbReference>
<feature type="transmembrane region" description="Helical" evidence="8">
    <location>
        <begin position="82"/>
        <end position="102"/>
    </location>
</feature>
<feature type="transmembrane region" description="Helical" evidence="8">
    <location>
        <begin position="155"/>
        <end position="177"/>
    </location>
</feature>
<evidence type="ECO:0000313" key="10">
    <source>
        <dbReference type="EMBL" id="ABR77316.1"/>
    </source>
</evidence>
<feature type="transmembrane region" description="Helical" evidence="8">
    <location>
        <begin position="260"/>
        <end position="280"/>
    </location>
</feature>
<feature type="transmembrane region" description="Helical" evidence="8">
    <location>
        <begin position="543"/>
        <end position="564"/>
    </location>
</feature>
<feature type="transmembrane region" description="Helical" evidence="8">
    <location>
        <begin position="202"/>
        <end position="227"/>
    </location>
</feature>
<dbReference type="InterPro" id="IPR035906">
    <property type="entry name" value="MetI-like_sf"/>
</dbReference>
<dbReference type="GO" id="GO:0055085">
    <property type="term" value="P:transmembrane transport"/>
    <property type="evidence" value="ECO:0007669"/>
    <property type="project" value="InterPro"/>
</dbReference>
<name>A6T9P5_KLEP7</name>
<feature type="transmembrane region" description="Helical" evidence="8">
    <location>
        <begin position="439"/>
        <end position="456"/>
    </location>
</feature>
<dbReference type="PROSITE" id="PS50928">
    <property type="entry name" value="ABC_TM1"/>
    <property type="match status" value="2"/>
</dbReference>
<dbReference type="CDD" id="cd06261">
    <property type="entry name" value="TM_PBP2"/>
    <property type="match status" value="2"/>
</dbReference>
<feature type="transmembrane region" description="Helical" evidence="8">
    <location>
        <begin position="372"/>
        <end position="394"/>
    </location>
</feature>
<dbReference type="HOGENOM" id="CLU_021838_2_0_6"/>
<evidence type="ECO:0000256" key="4">
    <source>
        <dbReference type="ARBA" id="ARBA00022519"/>
    </source>
</evidence>
<evidence type="ECO:0000256" key="8">
    <source>
        <dbReference type="RuleBase" id="RU363032"/>
    </source>
</evidence>
<protein>
    <submittedName>
        <fullName evidence="10">Transport protein (ABC superfamily, membrane)</fullName>
    </submittedName>
</protein>
<feature type="transmembrane region" description="Helical" evidence="8">
    <location>
        <begin position="24"/>
        <end position="50"/>
    </location>
</feature>
<dbReference type="EnsemblBacteria" id="ABR77316">
    <property type="protein sequence ID" value="ABR77316"/>
    <property type="gene ID" value="KPN_01885"/>
</dbReference>
<feature type="transmembrane region" description="Helical" evidence="8">
    <location>
        <begin position="114"/>
        <end position="135"/>
    </location>
</feature>
<feature type="transmembrane region" description="Helical" evidence="8">
    <location>
        <begin position="484"/>
        <end position="506"/>
    </location>
</feature>
<evidence type="ECO:0000256" key="7">
    <source>
        <dbReference type="ARBA" id="ARBA00023136"/>
    </source>
</evidence>
<dbReference type="InterPro" id="IPR000515">
    <property type="entry name" value="MetI-like"/>
</dbReference>
<evidence type="ECO:0000259" key="9">
    <source>
        <dbReference type="PROSITE" id="PS50928"/>
    </source>
</evidence>
<evidence type="ECO:0000313" key="11">
    <source>
        <dbReference type="Proteomes" id="UP000000265"/>
    </source>
</evidence>
<dbReference type="Pfam" id="PF00528">
    <property type="entry name" value="BPD_transp_1"/>
    <property type="match status" value="2"/>
</dbReference>
<sequence>MIPFLRRWPPEDPQLQEPVVKQTFLSGATLAALVMLVALPLVFILLQAIFPHFSAGSLGDAFGGIPALLADPQLPAMLGGTLWIAAGVALVSVMIGLPLGILRGMFSLPLPRLWDLLFLIPFLTPPYISALSWMLALQSQGYLQQLTGWQLNDLLFSRSGIVLVMTFNIFPVVYFAVSRSLLASGTRLAVVARVHGASAWRAFWHVTLPMLSPALAAGMLLAFTLAIEEFGVPAALGSRAGVVMLTVGIEKKLADWPVDLPGAALLSLLLMAVALFAWWLQRRLVGEKEVTSITGKPGENHGASLGWMMLPAVLAMAAVGGLAVGVPAVSMMLTSVMGTLSGGVSVENVTLRHFAALFDQQGDALSALGTSLSLALGSALIVGALGLLAAWLVMVQKIKGRGMVDALSLMPAALPGVVVGVGLILLWNQPFWPRSPYNTLWMLLLSYCCLLLPWPVRYVGSALRQLGPNLEPAARVHGASPLQALRLIVLPLVFPALLAAMLMVFAVASRELVTSLLLSPAGTQTVAVFIWRQFEQGSVGQGMAMASLTLLTGLVLMLTALALMQRRTCG</sequence>
<accession>A6T9P5</accession>
<dbReference type="PaxDb" id="272620-KPN_01885"/>
<feature type="domain" description="ABC transmembrane type-1" evidence="9">
    <location>
        <begin position="78"/>
        <end position="277"/>
    </location>
</feature>
<keyword evidence="6 8" id="KW-1133">Transmembrane helix</keyword>
<keyword evidence="3" id="KW-1003">Cell membrane</keyword>
<dbReference type="PANTHER" id="PTHR43357:SF3">
    <property type="entry name" value="FE(3+)-TRANSPORT SYSTEM PERMEASE PROTEIN FBPB 2"/>
    <property type="match status" value="1"/>
</dbReference>
<organism evidence="10 11">
    <name type="scientific">Klebsiella pneumoniae subsp. pneumoniae (strain ATCC 700721 / MGH 78578)</name>
    <dbReference type="NCBI Taxonomy" id="272620"/>
    <lineage>
        <taxon>Bacteria</taxon>
        <taxon>Pseudomonadati</taxon>
        <taxon>Pseudomonadota</taxon>
        <taxon>Gammaproteobacteria</taxon>
        <taxon>Enterobacterales</taxon>
        <taxon>Enterobacteriaceae</taxon>
        <taxon>Klebsiella/Raoultella group</taxon>
        <taxon>Klebsiella</taxon>
        <taxon>Klebsiella pneumoniae complex</taxon>
    </lineage>
</organism>
<dbReference type="Gene3D" id="1.10.3720.10">
    <property type="entry name" value="MetI-like"/>
    <property type="match status" value="2"/>
</dbReference>
<proteinExistence type="inferred from homology"/>
<dbReference type="STRING" id="272620.KPN_01885"/>
<feature type="transmembrane region" description="Helical" evidence="8">
    <location>
        <begin position="406"/>
        <end position="427"/>
    </location>
</feature>
<evidence type="ECO:0000256" key="3">
    <source>
        <dbReference type="ARBA" id="ARBA00022475"/>
    </source>
</evidence>
<evidence type="ECO:0000256" key="5">
    <source>
        <dbReference type="ARBA" id="ARBA00022692"/>
    </source>
</evidence>
<comment type="similarity">
    <text evidence="8">Belongs to the binding-protein-dependent transport system permease family.</text>
</comment>
<keyword evidence="4" id="KW-0997">Cell inner membrane</keyword>
<keyword evidence="7 8" id="KW-0472">Membrane</keyword>
<dbReference type="EMBL" id="CP000647">
    <property type="protein sequence ID" value="ABR77316.1"/>
    <property type="molecule type" value="Genomic_DNA"/>
</dbReference>
<keyword evidence="2 8" id="KW-0813">Transport</keyword>
<dbReference type="PANTHER" id="PTHR43357">
    <property type="entry name" value="INNER MEMBRANE ABC TRANSPORTER PERMEASE PROTEIN YDCV"/>
    <property type="match status" value="1"/>
</dbReference>
<gene>
    <name evidence="10" type="ORF">KPN_01885</name>
</gene>
<reference evidence="10 11" key="2">
    <citation type="submission" date="2006-09" db="EMBL/GenBank/DDBJ databases">
        <authorList>
            <consortium name="The Klebsiella pneumonia Genome Sequencing Project"/>
            <person name="McClelland M."/>
            <person name="Sanderson E.K."/>
            <person name="Spieth J."/>
            <person name="Clifton W.S."/>
            <person name="Latreille P."/>
            <person name="Sabo A."/>
            <person name="Pepin K."/>
            <person name="Bhonagiri V."/>
            <person name="Porwollik S."/>
            <person name="Ali J."/>
            <person name="Wilson R.K."/>
        </authorList>
    </citation>
    <scope>NUCLEOTIDE SEQUENCE [LARGE SCALE GENOMIC DNA]</scope>
    <source>
        <strain evidence="11">ATCC 700721 / MGH 78578</strain>
    </source>
</reference>
<dbReference type="SUPFAM" id="SSF161098">
    <property type="entry name" value="MetI-like"/>
    <property type="match status" value="2"/>
</dbReference>
<comment type="subcellular location">
    <subcellularLocation>
        <location evidence="1">Cell inner membrane</location>
        <topology evidence="1">Multi-pass membrane protein</topology>
    </subcellularLocation>
    <subcellularLocation>
        <location evidence="8">Cell membrane</location>
        <topology evidence="8">Multi-pass membrane protein</topology>
    </subcellularLocation>
</comment>
<feature type="domain" description="ABC transmembrane type-1" evidence="9">
    <location>
        <begin position="368"/>
        <end position="562"/>
    </location>
</feature>
<evidence type="ECO:0000256" key="1">
    <source>
        <dbReference type="ARBA" id="ARBA00004429"/>
    </source>
</evidence>
<keyword evidence="5 8" id="KW-0812">Transmembrane</keyword>
<feature type="transmembrane region" description="Helical" evidence="8">
    <location>
        <begin position="305"/>
        <end position="329"/>
    </location>
</feature>
<reference evidence="10 11" key="1">
    <citation type="journal article" date="2001" name="Nature">
        <title>Complete genome sequence of Salmonella enterica serovar Typhimurium LT2.</title>
        <authorList>
            <person name="McClelland M."/>
            <person name="Sanderson K.E."/>
            <person name="Spieth J."/>
            <person name="Clifton S.W."/>
            <person name="Latreille P."/>
            <person name="Courtney L."/>
            <person name="Porwollik S."/>
            <person name="Ali J."/>
            <person name="Dante M."/>
            <person name="Du F."/>
            <person name="Hou S."/>
            <person name="Layman D."/>
            <person name="Leonard S."/>
            <person name="Nguyen C."/>
            <person name="Scott K."/>
            <person name="Holmes A."/>
            <person name="Grewal N."/>
            <person name="Mulvaney E."/>
            <person name="Ryan E."/>
            <person name="Sun H."/>
            <person name="Florea L."/>
            <person name="Miller W."/>
            <person name="Stoneking T."/>
            <person name="Nhan M."/>
            <person name="Waterston R."/>
            <person name="Wilson R.K."/>
        </authorList>
    </citation>
    <scope>NUCLEOTIDE SEQUENCE [LARGE SCALE GENOMIC DNA]</scope>
    <source>
        <strain evidence="11">ATCC 700721 / MGH 78578</strain>
    </source>
</reference>
<dbReference type="KEGG" id="kpn:KPN_01885"/>
<evidence type="ECO:0000256" key="2">
    <source>
        <dbReference type="ARBA" id="ARBA00022448"/>
    </source>
</evidence>
<evidence type="ECO:0000256" key="6">
    <source>
        <dbReference type="ARBA" id="ARBA00022989"/>
    </source>
</evidence>
<dbReference type="GO" id="GO:0005886">
    <property type="term" value="C:plasma membrane"/>
    <property type="evidence" value="ECO:0007669"/>
    <property type="project" value="UniProtKB-SubCell"/>
</dbReference>